<proteinExistence type="inferred from homology"/>
<dbReference type="PANTHER" id="PTHR24291:SF201">
    <property type="entry name" value="CYTOCHROME P450, FAMILY 4, SUBFAMILY B, POLYPEPTIDE 7"/>
    <property type="match status" value="1"/>
</dbReference>
<evidence type="ECO:0000256" key="1">
    <source>
        <dbReference type="ARBA" id="ARBA00010617"/>
    </source>
</evidence>
<dbReference type="InterPro" id="IPR050196">
    <property type="entry name" value="Cytochrome_P450_Monoox"/>
</dbReference>
<feature type="binding site" description="axial binding residue" evidence="10">
    <location>
        <position position="472"/>
    </location>
    <ligand>
        <name>heme</name>
        <dbReference type="ChEBI" id="CHEBI:30413"/>
    </ligand>
    <ligandPart>
        <name>Fe</name>
        <dbReference type="ChEBI" id="CHEBI:18248"/>
    </ligandPart>
</feature>
<evidence type="ECO:0000256" key="7">
    <source>
        <dbReference type="ARBA" id="ARBA00043174"/>
    </source>
</evidence>
<evidence type="ECO:0000256" key="3">
    <source>
        <dbReference type="ARBA" id="ARBA00023004"/>
    </source>
</evidence>
<dbReference type="Gene3D" id="1.10.630.10">
    <property type="entry name" value="Cytochrome P450"/>
    <property type="match status" value="1"/>
</dbReference>
<evidence type="ECO:0000313" key="13">
    <source>
        <dbReference type="Ensembl" id="ENSHCOP00000011981.1"/>
    </source>
</evidence>
<dbReference type="PROSITE" id="PS00086">
    <property type="entry name" value="CYTOCHROME_P450"/>
    <property type="match status" value="1"/>
</dbReference>
<dbReference type="PRINTS" id="PR00463">
    <property type="entry name" value="EP450I"/>
</dbReference>
<dbReference type="GO" id="GO:0070330">
    <property type="term" value="F:aromatase activity"/>
    <property type="evidence" value="ECO:0007669"/>
    <property type="project" value="UniProtKB-EC"/>
</dbReference>
<dbReference type="PANTHER" id="PTHR24291">
    <property type="entry name" value="CYTOCHROME P450 FAMILY 4"/>
    <property type="match status" value="1"/>
</dbReference>
<keyword evidence="10 11" id="KW-0479">Metal-binding</keyword>
<keyword evidence="12" id="KW-0472">Membrane</keyword>
<evidence type="ECO:0000256" key="5">
    <source>
        <dbReference type="ARBA" id="ARBA00038885"/>
    </source>
</evidence>
<dbReference type="EC" id="1.14.14.14" evidence="5"/>
<reference evidence="13" key="2">
    <citation type="submission" date="2025-09" db="UniProtKB">
        <authorList>
            <consortium name="Ensembl"/>
        </authorList>
    </citation>
    <scope>IDENTIFICATION</scope>
</reference>
<comment type="similarity">
    <text evidence="1 11">Belongs to the cytochrome P450 family.</text>
</comment>
<sequence length="526" mass="60431">MYSAFVKSVAFIAIHFRNNVLEHEFTLAVLELGRFMQTAVVCLLVAAIYKLLAVLLQLWNSAGKSPIFPVPDGHWLMGHILMVQQDESGMEQLIKWGKQYPYAFTVRLGPIVKFLYIHHPDYVFLILSLTEPKNMSYKIFLDWIGDGLVLLDDDKWLSHRKLLNPAFRIDILKPYVKVMSQAANTMLDKLERYSNTGESFEICEHMTAMTMDIIMNCAFCSKKKTVRSFLKVTRELADIGCLRFRNPLYHNKLLFHLSPLGFSYRRACKVFNGYTDEVIKRRKEQRAQEAKEPHHLPTTAKLDFLDTLLSVRGHNQAGLTNEEVQAEVKTFMVAGHESTSVALSFIFYTLACNPEHQKICREEVTQVLGDKDTVDWEDLANMPYTTMCIKESLRLYPPVPVVSRKLTKPMTFFDGRTLPEGSLIALQVYALHRNATVWENPDLFDPLRFLPDNVCQRSPHAFVPFSAGLRNCIGQSFAMNEIKVVVALMLKRYQLIEDPTKKPRLLYRIVLRPKTGIHIQIKPLDA</sequence>
<evidence type="ECO:0000256" key="11">
    <source>
        <dbReference type="RuleBase" id="RU000461"/>
    </source>
</evidence>
<dbReference type="AlphaFoldDB" id="A0A3Q2Y3F2"/>
<dbReference type="Proteomes" id="UP000264820">
    <property type="component" value="Unplaced"/>
</dbReference>
<comment type="catalytic activity">
    <reaction evidence="8">
        <text>testosterone + 3 reduced [NADPH--hemoprotein reductase] + 3 O2 = 17beta-estradiol + formate + 3 oxidized [NADPH--hemoprotein reductase] + 4 H2O + 4 H(+)</text>
        <dbReference type="Rhea" id="RHEA:38191"/>
        <dbReference type="Rhea" id="RHEA-COMP:11964"/>
        <dbReference type="Rhea" id="RHEA-COMP:11965"/>
        <dbReference type="ChEBI" id="CHEBI:15377"/>
        <dbReference type="ChEBI" id="CHEBI:15378"/>
        <dbReference type="ChEBI" id="CHEBI:15379"/>
        <dbReference type="ChEBI" id="CHEBI:15740"/>
        <dbReference type="ChEBI" id="CHEBI:16469"/>
        <dbReference type="ChEBI" id="CHEBI:17347"/>
        <dbReference type="ChEBI" id="CHEBI:57618"/>
        <dbReference type="ChEBI" id="CHEBI:58210"/>
        <dbReference type="EC" id="1.14.14.14"/>
    </reaction>
</comment>
<comment type="catalytic activity">
    <reaction evidence="9">
        <text>androst-4-ene-3,17-dione + 3 reduced [NADPH--hemoprotein reductase] + 3 O2 = estrone + formate + 3 oxidized [NADPH--hemoprotein reductase] + 4 H2O + 4 H(+)</text>
        <dbReference type="Rhea" id="RHEA:38195"/>
        <dbReference type="Rhea" id="RHEA-COMP:11964"/>
        <dbReference type="Rhea" id="RHEA-COMP:11965"/>
        <dbReference type="ChEBI" id="CHEBI:15377"/>
        <dbReference type="ChEBI" id="CHEBI:15378"/>
        <dbReference type="ChEBI" id="CHEBI:15379"/>
        <dbReference type="ChEBI" id="CHEBI:15740"/>
        <dbReference type="ChEBI" id="CHEBI:16422"/>
        <dbReference type="ChEBI" id="CHEBI:17263"/>
        <dbReference type="ChEBI" id="CHEBI:57618"/>
        <dbReference type="ChEBI" id="CHEBI:58210"/>
        <dbReference type="EC" id="1.14.14.14"/>
    </reaction>
</comment>
<evidence type="ECO:0000256" key="4">
    <source>
        <dbReference type="ARBA" id="ARBA00037202"/>
    </source>
</evidence>
<evidence type="ECO:0000256" key="6">
    <source>
        <dbReference type="ARBA" id="ARBA00042499"/>
    </source>
</evidence>
<organism evidence="13 14">
    <name type="scientific">Hippocampus comes</name>
    <name type="common">Tiger tail seahorse</name>
    <dbReference type="NCBI Taxonomy" id="109280"/>
    <lineage>
        <taxon>Eukaryota</taxon>
        <taxon>Metazoa</taxon>
        <taxon>Chordata</taxon>
        <taxon>Craniata</taxon>
        <taxon>Vertebrata</taxon>
        <taxon>Euteleostomi</taxon>
        <taxon>Actinopterygii</taxon>
        <taxon>Neopterygii</taxon>
        <taxon>Teleostei</taxon>
        <taxon>Neoteleostei</taxon>
        <taxon>Acanthomorphata</taxon>
        <taxon>Syngnathiaria</taxon>
        <taxon>Syngnathiformes</taxon>
        <taxon>Syngnathoidei</taxon>
        <taxon>Syngnathidae</taxon>
        <taxon>Hippocampus</taxon>
    </lineage>
</organism>
<dbReference type="GeneTree" id="ENSGT00940000161527"/>
<keyword evidence="11" id="KW-0503">Monooxygenase</keyword>
<accession>A0A3Q2Y3F2</accession>
<dbReference type="PRINTS" id="PR00385">
    <property type="entry name" value="P450"/>
</dbReference>
<dbReference type="GO" id="GO:0020037">
    <property type="term" value="F:heme binding"/>
    <property type="evidence" value="ECO:0007669"/>
    <property type="project" value="InterPro"/>
</dbReference>
<dbReference type="InterPro" id="IPR002401">
    <property type="entry name" value="Cyt_P450_E_grp-I"/>
</dbReference>
<comment type="cofactor">
    <cofactor evidence="10">
        <name>heme</name>
        <dbReference type="ChEBI" id="CHEBI:30413"/>
    </cofactor>
</comment>
<dbReference type="InterPro" id="IPR017972">
    <property type="entry name" value="Cyt_P450_CS"/>
</dbReference>
<dbReference type="Ensembl" id="ENSHCOT00000018892.1">
    <property type="protein sequence ID" value="ENSHCOP00000011981.1"/>
    <property type="gene ID" value="ENSHCOG00000015162.1"/>
</dbReference>
<keyword evidence="14" id="KW-1185">Reference proteome</keyword>
<dbReference type="Pfam" id="PF00067">
    <property type="entry name" value="p450"/>
    <property type="match status" value="1"/>
</dbReference>
<evidence type="ECO:0000256" key="10">
    <source>
        <dbReference type="PIRSR" id="PIRSR602401-1"/>
    </source>
</evidence>
<evidence type="ECO:0000256" key="8">
    <source>
        <dbReference type="ARBA" id="ARBA00047938"/>
    </source>
</evidence>
<keyword evidence="12" id="KW-1133">Transmembrane helix</keyword>
<dbReference type="InterPro" id="IPR036396">
    <property type="entry name" value="Cyt_P450_sf"/>
</dbReference>
<keyword evidence="12" id="KW-0812">Transmembrane</keyword>
<protein>
    <recommendedName>
        <fullName evidence="5">aromatase</fullName>
        <ecNumber evidence="5">1.14.14.14</ecNumber>
    </recommendedName>
    <alternativeName>
        <fullName evidence="7">Cytochrome P-450AROM</fullName>
    </alternativeName>
    <alternativeName>
        <fullName evidence="6">Estrogen synthase</fullName>
    </alternativeName>
</protein>
<keyword evidence="3 10" id="KW-0408">Iron</keyword>
<dbReference type="SUPFAM" id="SSF48264">
    <property type="entry name" value="Cytochrome P450"/>
    <property type="match status" value="1"/>
</dbReference>
<feature type="transmembrane region" description="Helical" evidence="12">
    <location>
        <begin position="39"/>
        <end position="59"/>
    </location>
</feature>
<dbReference type="STRING" id="109280.ENSHCOP00000011981"/>
<evidence type="ECO:0000256" key="12">
    <source>
        <dbReference type="SAM" id="Phobius"/>
    </source>
</evidence>
<evidence type="ECO:0000256" key="9">
    <source>
        <dbReference type="ARBA" id="ARBA00048642"/>
    </source>
</evidence>
<evidence type="ECO:0000256" key="2">
    <source>
        <dbReference type="ARBA" id="ARBA00022617"/>
    </source>
</evidence>
<reference evidence="13" key="1">
    <citation type="submission" date="2025-08" db="UniProtKB">
        <authorList>
            <consortium name="Ensembl"/>
        </authorList>
    </citation>
    <scope>IDENTIFICATION</scope>
</reference>
<keyword evidence="2 10" id="KW-0349">Heme</keyword>
<evidence type="ECO:0000313" key="14">
    <source>
        <dbReference type="Proteomes" id="UP000264820"/>
    </source>
</evidence>
<dbReference type="InterPro" id="IPR001128">
    <property type="entry name" value="Cyt_P450"/>
</dbReference>
<keyword evidence="11" id="KW-0560">Oxidoreductase</keyword>
<name>A0A3Q2Y3F2_HIPCM</name>
<dbReference type="GO" id="GO:0005506">
    <property type="term" value="F:iron ion binding"/>
    <property type="evidence" value="ECO:0007669"/>
    <property type="project" value="InterPro"/>
</dbReference>
<comment type="function">
    <text evidence="4">Catalyzes the formation of aromatic C18 estrogens from C19 androgens.</text>
</comment>